<feature type="domain" description="Acyl-CoA dehydrogenase/oxidase N-terminal" evidence="14">
    <location>
        <begin position="29"/>
        <end position="141"/>
    </location>
</feature>
<evidence type="ECO:0000259" key="12">
    <source>
        <dbReference type="Pfam" id="PF00441"/>
    </source>
</evidence>
<comment type="pathway">
    <text evidence="8">Amino-acid metabolism; tryptophan metabolism.</text>
</comment>
<keyword evidence="4 11" id="KW-0274">FAD</keyword>
<evidence type="ECO:0000256" key="4">
    <source>
        <dbReference type="ARBA" id="ARBA00022827"/>
    </source>
</evidence>
<feature type="domain" description="Acyl-CoA oxidase/dehydrogenase middle" evidence="13">
    <location>
        <begin position="145"/>
        <end position="236"/>
    </location>
</feature>
<dbReference type="InterPro" id="IPR013786">
    <property type="entry name" value="AcylCoA_DH/ox_N"/>
</dbReference>
<proteinExistence type="inferred from homology"/>
<dbReference type="Pfam" id="PF02770">
    <property type="entry name" value="Acyl-CoA_dh_M"/>
    <property type="match status" value="1"/>
</dbReference>
<dbReference type="EMBL" id="JAKEVZ010000028">
    <property type="protein sequence ID" value="MCF1753345.1"/>
    <property type="molecule type" value="Genomic_DNA"/>
</dbReference>
<reference evidence="15 16" key="1">
    <citation type="submission" date="2022-01" db="EMBL/GenBank/DDBJ databases">
        <title>Mariniradius saccharolyticus sp. nov., isolated from sediment of a river.</title>
        <authorList>
            <person name="Liu H."/>
        </authorList>
    </citation>
    <scope>NUCLEOTIDE SEQUENCE [LARGE SCALE GENOMIC DNA]</scope>
    <source>
        <strain evidence="15 16">RY-2</strain>
    </source>
</reference>
<evidence type="ECO:0000256" key="9">
    <source>
        <dbReference type="ARBA" id="ARBA00039033"/>
    </source>
</evidence>
<dbReference type="InterPro" id="IPR037069">
    <property type="entry name" value="AcylCoA_DH/ox_N_sf"/>
</dbReference>
<dbReference type="Pfam" id="PF02771">
    <property type="entry name" value="Acyl-CoA_dh_N"/>
    <property type="match status" value="1"/>
</dbReference>
<comment type="catalytic activity">
    <reaction evidence="10">
        <text>glutaryl-CoA + oxidized [electron-transfer flavoprotein] + 2 H(+) = (2E)-butenoyl-CoA + reduced [electron-transfer flavoprotein] + CO2</text>
        <dbReference type="Rhea" id="RHEA:13389"/>
        <dbReference type="Rhea" id="RHEA-COMP:10685"/>
        <dbReference type="Rhea" id="RHEA-COMP:10686"/>
        <dbReference type="ChEBI" id="CHEBI:15378"/>
        <dbReference type="ChEBI" id="CHEBI:16526"/>
        <dbReference type="ChEBI" id="CHEBI:57332"/>
        <dbReference type="ChEBI" id="CHEBI:57378"/>
        <dbReference type="ChEBI" id="CHEBI:57692"/>
        <dbReference type="ChEBI" id="CHEBI:58307"/>
        <dbReference type="EC" id="1.3.8.6"/>
    </reaction>
</comment>
<dbReference type="SUPFAM" id="SSF56645">
    <property type="entry name" value="Acyl-CoA dehydrogenase NM domain-like"/>
    <property type="match status" value="1"/>
</dbReference>
<dbReference type="PANTHER" id="PTHR42807:SF1">
    <property type="entry name" value="GLUTARYL-COA DEHYDROGENASE, MITOCHONDRIAL"/>
    <property type="match status" value="1"/>
</dbReference>
<dbReference type="Proteomes" id="UP001201449">
    <property type="component" value="Unassembled WGS sequence"/>
</dbReference>
<comment type="cofactor">
    <cofactor evidence="1 11">
        <name>FAD</name>
        <dbReference type="ChEBI" id="CHEBI:57692"/>
    </cofactor>
</comment>
<evidence type="ECO:0000313" key="16">
    <source>
        <dbReference type="Proteomes" id="UP001201449"/>
    </source>
</evidence>
<dbReference type="InterPro" id="IPR009100">
    <property type="entry name" value="AcylCoA_DH/oxidase_NM_dom_sf"/>
</dbReference>
<evidence type="ECO:0000256" key="3">
    <source>
        <dbReference type="ARBA" id="ARBA00022630"/>
    </source>
</evidence>
<dbReference type="Gene3D" id="2.40.110.10">
    <property type="entry name" value="Butyryl-CoA Dehydrogenase, subunit A, domain 2"/>
    <property type="match status" value="1"/>
</dbReference>
<dbReference type="PANTHER" id="PTHR42807">
    <property type="entry name" value="GLUTARYL-COA DEHYDROGENASE, MITOCHONDRIAL"/>
    <property type="match status" value="1"/>
</dbReference>
<name>A0ABS9C088_9BACT</name>
<dbReference type="Pfam" id="PF00441">
    <property type="entry name" value="Acyl-CoA_dh_1"/>
    <property type="match status" value="1"/>
</dbReference>
<dbReference type="InterPro" id="IPR009075">
    <property type="entry name" value="AcylCo_DH/oxidase_C"/>
</dbReference>
<comment type="caution">
    <text evidence="15">The sequence shown here is derived from an EMBL/GenBank/DDBJ whole genome shotgun (WGS) entry which is preliminary data.</text>
</comment>
<evidence type="ECO:0000256" key="8">
    <source>
        <dbReference type="ARBA" id="ARBA00037927"/>
    </source>
</evidence>
<dbReference type="InterPro" id="IPR052033">
    <property type="entry name" value="Glutaryl-CoA_DH_mitochondrial"/>
</dbReference>
<dbReference type="InterPro" id="IPR006089">
    <property type="entry name" value="Acyl-CoA_DH_CS"/>
</dbReference>
<evidence type="ECO:0000256" key="6">
    <source>
        <dbReference type="ARBA" id="ARBA00023002"/>
    </source>
</evidence>
<evidence type="ECO:0000256" key="10">
    <source>
        <dbReference type="ARBA" id="ARBA00049493"/>
    </source>
</evidence>
<feature type="domain" description="Acyl-CoA dehydrogenase/oxidase C-terminal" evidence="12">
    <location>
        <begin position="248"/>
        <end position="395"/>
    </location>
</feature>
<dbReference type="EC" id="1.3.8.6" evidence="9"/>
<evidence type="ECO:0000256" key="7">
    <source>
        <dbReference type="ARBA" id="ARBA00037899"/>
    </source>
</evidence>
<keyword evidence="3 11" id="KW-0285">Flavoprotein</keyword>
<evidence type="ECO:0000259" key="14">
    <source>
        <dbReference type="Pfam" id="PF02771"/>
    </source>
</evidence>
<organism evidence="15 16">
    <name type="scientific">Mariniradius sediminis</name>
    <dbReference type="NCBI Taxonomy" id="2909237"/>
    <lineage>
        <taxon>Bacteria</taxon>
        <taxon>Pseudomonadati</taxon>
        <taxon>Bacteroidota</taxon>
        <taxon>Cytophagia</taxon>
        <taxon>Cytophagales</taxon>
        <taxon>Cyclobacteriaceae</taxon>
        <taxon>Mariniradius</taxon>
    </lineage>
</organism>
<dbReference type="InterPro" id="IPR036250">
    <property type="entry name" value="AcylCo_DH-like_C"/>
</dbReference>
<keyword evidence="5" id="KW-0809">Transit peptide</keyword>
<gene>
    <name evidence="15" type="ORF">L0U89_19955</name>
</gene>
<dbReference type="InterPro" id="IPR046373">
    <property type="entry name" value="Acyl-CoA_Oxase/DH_mid-dom_sf"/>
</dbReference>
<dbReference type="SUPFAM" id="SSF47203">
    <property type="entry name" value="Acyl-CoA dehydrogenase C-terminal domain-like"/>
    <property type="match status" value="1"/>
</dbReference>
<comment type="pathway">
    <text evidence="7">Amino-acid metabolism; lysine degradation.</text>
</comment>
<dbReference type="RefSeq" id="WP_234863143.1">
    <property type="nucleotide sequence ID" value="NZ_JAKEVZ010000028.1"/>
</dbReference>
<keyword evidence="16" id="KW-1185">Reference proteome</keyword>
<evidence type="ECO:0000256" key="5">
    <source>
        <dbReference type="ARBA" id="ARBA00022946"/>
    </source>
</evidence>
<dbReference type="InterPro" id="IPR006091">
    <property type="entry name" value="Acyl-CoA_Oxase/DH_mid-dom"/>
</dbReference>
<dbReference type="Gene3D" id="1.20.140.10">
    <property type="entry name" value="Butyryl-CoA Dehydrogenase, subunit A, domain 3"/>
    <property type="match status" value="1"/>
</dbReference>
<comment type="similarity">
    <text evidence="2 11">Belongs to the acyl-CoA dehydrogenase family.</text>
</comment>
<sequence length="402" mass="44653">MEQTATVHKSAKQDQFEGVDFYQIDDLLTEEHKLIRSSIRDFVKREISPYIEDWAQRAHFPYEIVKKFGDVGAFGPQIPETYGGGGLDYIAYGLIMQEIERGDSGMRSTASVQGSLVMYPIYKFGSEAQKKKYLPKLASGEMLGCFGLTEPDHGSNPSGMKTNFKDMGDHYLLNGAKMWISNSPKADIAVVWAKNEDGRIHGLIVERGMEGFSTPETHNKWSLRASATGELVFDNVKVPKENLLPGKSGLGAPLMCLDSARYGIAWGAIGAAMDCFDSARRYALERIQFDKPIASFQLVQKKLSEMLTEITKAQLLAWKLGKMMDEGKATTSHISLAKRNNVAMALEIAREARQIHGGMGITGEYPIMRHMMNLESVITYEGTHDIHLLILGQEITGIAAFK</sequence>
<evidence type="ECO:0000259" key="13">
    <source>
        <dbReference type="Pfam" id="PF02770"/>
    </source>
</evidence>
<evidence type="ECO:0000256" key="2">
    <source>
        <dbReference type="ARBA" id="ARBA00009347"/>
    </source>
</evidence>
<evidence type="ECO:0000256" key="11">
    <source>
        <dbReference type="RuleBase" id="RU362125"/>
    </source>
</evidence>
<accession>A0ABS9C088</accession>
<evidence type="ECO:0000256" key="1">
    <source>
        <dbReference type="ARBA" id="ARBA00001974"/>
    </source>
</evidence>
<keyword evidence="6 11" id="KW-0560">Oxidoreductase</keyword>
<evidence type="ECO:0000313" key="15">
    <source>
        <dbReference type="EMBL" id="MCF1753345.1"/>
    </source>
</evidence>
<dbReference type="PROSITE" id="PS00073">
    <property type="entry name" value="ACYL_COA_DH_2"/>
    <property type="match status" value="1"/>
</dbReference>
<protein>
    <recommendedName>
        <fullName evidence="9">glutaryl-CoA dehydrogenase (ETF)</fullName>
        <ecNumber evidence="9">1.3.8.6</ecNumber>
    </recommendedName>
</protein>
<dbReference type="Gene3D" id="1.10.540.10">
    <property type="entry name" value="Acyl-CoA dehydrogenase/oxidase, N-terminal domain"/>
    <property type="match status" value="1"/>
</dbReference>